<feature type="region of interest" description="Disordered" evidence="1">
    <location>
        <begin position="1"/>
        <end position="84"/>
    </location>
</feature>
<keyword evidence="3" id="KW-1185">Reference proteome</keyword>
<reference evidence="2 3" key="1">
    <citation type="submission" date="2023-08" db="EMBL/GenBank/DDBJ databases">
        <title>Black Yeasts Isolated from many extreme environments.</title>
        <authorList>
            <person name="Coleine C."/>
            <person name="Stajich J.E."/>
            <person name="Selbmann L."/>
        </authorList>
    </citation>
    <scope>NUCLEOTIDE SEQUENCE [LARGE SCALE GENOMIC DNA]</scope>
    <source>
        <strain evidence="2 3">CCFEE 5792</strain>
    </source>
</reference>
<gene>
    <name evidence="2" type="ORF">LTR84_007064</name>
</gene>
<evidence type="ECO:0000313" key="2">
    <source>
        <dbReference type="EMBL" id="KAK5047121.1"/>
    </source>
</evidence>
<comment type="caution">
    <text evidence="2">The sequence shown here is derived from an EMBL/GenBank/DDBJ whole genome shotgun (WGS) entry which is preliminary data.</text>
</comment>
<dbReference type="GeneID" id="89975232"/>
<dbReference type="RefSeq" id="XP_064702688.1">
    <property type="nucleotide sequence ID" value="XM_064850619.1"/>
</dbReference>
<dbReference type="EMBL" id="JAVRRD010000027">
    <property type="protein sequence ID" value="KAK5047121.1"/>
    <property type="molecule type" value="Genomic_DNA"/>
</dbReference>
<proteinExistence type="predicted"/>
<evidence type="ECO:0000313" key="3">
    <source>
        <dbReference type="Proteomes" id="UP001358417"/>
    </source>
</evidence>
<accession>A0AAV9MZK5</accession>
<dbReference type="Proteomes" id="UP001358417">
    <property type="component" value="Unassembled WGS sequence"/>
</dbReference>
<sequence>MPGKSQNPGKRRKYRRSSILCHSHPSVPEAIPDSPISQTTGTPASRLFDTPGCDGPYTPASAFSPSPLRNKQKASQSTESETPICDALVRAGIIPDRGPVRPWPNDPVLGKPGWKVPCEMNGIHEAMNRILFKQELIRAADEAERQRALEKQFPGARFTNSASK</sequence>
<feature type="compositionally biased region" description="Polar residues" evidence="1">
    <location>
        <begin position="61"/>
        <end position="81"/>
    </location>
</feature>
<dbReference type="AlphaFoldDB" id="A0AAV9MZK5"/>
<name>A0AAV9MZK5_9EURO</name>
<protein>
    <submittedName>
        <fullName evidence="2">Uncharacterized protein</fullName>
    </submittedName>
</protein>
<evidence type="ECO:0000256" key="1">
    <source>
        <dbReference type="SAM" id="MobiDB-lite"/>
    </source>
</evidence>
<organism evidence="2 3">
    <name type="scientific">Exophiala bonariae</name>
    <dbReference type="NCBI Taxonomy" id="1690606"/>
    <lineage>
        <taxon>Eukaryota</taxon>
        <taxon>Fungi</taxon>
        <taxon>Dikarya</taxon>
        <taxon>Ascomycota</taxon>
        <taxon>Pezizomycotina</taxon>
        <taxon>Eurotiomycetes</taxon>
        <taxon>Chaetothyriomycetidae</taxon>
        <taxon>Chaetothyriales</taxon>
        <taxon>Herpotrichiellaceae</taxon>
        <taxon>Exophiala</taxon>
    </lineage>
</organism>